<gene>
    <name evidence="14" type="ORF">V5N11_019821</name>
</gene>
<dbReference type="CDD" id="cd00086">
    <property type="entry name" value="homeodomain"/>
    <property type="match status" value="1"/>
</dbReference>
<evidence type="ECO:0000256" key="4">
    <source>
        <dbReference type="ARBA" id="ARBA00023054"/>
    </source>
</evidence>
<dbReference type="InterPro" id="IPR001356">
    <property type="entry name" value="HD"/>
</dbReference>
<dbReference type="SUPFAM" id="SSF46689">
    <property type="entry name" value="Homeodomain-like"/>
    <property type="match status" value="1"/>
</dbReference>
<evidence type="ECO:0000256" key="11">
    <source>
        <dbReference type="SAM" id="Coils"/>
    </source>
</evidence>
<evidence type="ECO:0000256" key="7">
    <source>
        <dbReference type="ARBA" id="ARBA00023163"/>
    </source>
</evidence>
<dbReference type="GO" id="GO:0005634">
    <property type="term" value="C:nucleus"/>
    <property type="evidence" value="ECO:0007669"/>
    <property type="project" value="UniProtKB-SubCell"/>
</dbReference>
<dbReference type="EMBL" id="JBANAX010000614">
    <property type="protein sequence ID" value="KAL1200634.1"/>
    <property type="molecule type" value="Genomic_DNA"/>
</dbReference>
<comment type="caution">
    <text evidence="14">The sequence shown here is derived from an EMBL/GenBank/DDBJ whole genome shotgun (WGS) entry which is preliminary data.</text>
</comment>
<dbReference type="InterPro" id="IPR057993">
    <property type="entry name" value="HD-Zip_IV_C"/>
</dbReference>
<dbReference type="PANTHER" id="PTHR45654:SF44">
    <property type="entry name" value="HOMEOBOX-LEUCINE ZIPPER PROTEIN HDG4"/>
    <property type="match status" value="1"/>
</dbReference>
<proteinExistence type="inferred from homology"/>
<dbReference type="PROSITE" id="PS50848">
    <property type="entry name" value="START"/>
    <property type="match status" value="1"/>
</dbReference>
<keyword evidence="8 9" id="KW-0539">Nucleus</keyword>
<evidence type="ECO:0000313" key="15">
    <source>
        <dbReference type="Proteomes" id="UP001558713"/>
    </source>
</evidence>
<evidence type="ECO:0000256" key="1">
    <source>
        <dbReference type="ARBA" id="ARBA00004123"/>
    </source>
</evidence>
<dbReference type="PROSITE" id="PS50071">
    <property type="entry name" value="HOMEOBOX_2"/>
    <property type="match status" value="1"/>
</dbReference>
<dbReference type="InterPro" id="IPR009057">
    <property type="entry name" value="Homeodomain-like_sf"/>
</dbReference>
<feature type="domain" description="Homeobox" evidence="12">
    <location>
        <begin position="84"/>
        <end position="144"/>
    </location>
</feature>
<evidence type="ECO:0000259" key="12">
    <source>
        <dbReference type="PROSITE" id="PS50071"/>
    </source>
</evidence>
<accession>A0ABD1ABV3</accession>
<dbReference type="AlphaFoldDB" id="A0ABD1ABV3"/>
<dbReference type="Pfam" id="PF00046">
    <property type="entry name" value="Homeodomain"/>
    <property type="match status" value="1"/>
</dbReference>
<comment type="subcellular location">
    <subcellularLocation>
        <location evidence="1 9 10">Nucleus</location>
    </subcellularLocation>
</comment>
<dbReference type="SMART" id="SM00234">
    <property type="entry name" value="START"/>
    <property type="match status" value="1"/>
</dbReference>
<evidence type="ECO:0000256" key="8">
    <source>
        <dbReference type="ARBA" id="ARBA00023242"/>
    </source>
</evidence>
<dbReference type="GO" id="GO:0003677">
    <property type="term" value="F:DNA binding"/>
    <property type="evidence" value="ECO:0007669"/>
    <property type="project" value="UniProtKB-UniRule"/>
</dbReference>
<feature type="coiled-coil region" evidence="11">
    <location>
        <begin position="143"/>
        <end position="170"/>
    </location>
</feature>
<keyword evidence="15" id="KW-1185">Reference proteome</keyword>
<evidence type="ECO:0000256" key="3">
    <source>
        <dbReference type="ARBA" id="ARBA00023015"/>
    </source>
</evidence>
<dbReference type="Pfam" id="PF01852">
    <property type="entry name" value="START"/>
    <property type="match status" value="1"/>
</dbReference>
<dbReference type="Pfam" id="PF25797">
    <property type="entry name" value="PDF2_C"/>
    <property type="match status" value="1"/>
</dbReference>
<dbReference type="FunFam" id="1.10.10.60:FF:000229">
    <property type="entry name" value="Homeobox-leucine zipper protein HDG1"/>
    <property type="match status" value="1"/>
</dbReference>
<evidence type="ECO:0000256" key="6">
    <source>
        <dbReference type="ARBA" id="ARBA00023155"/>
    </source>
</evidence>
<evidence type="ECO:0000313" key="14">
    <source>
        <dbReference type="EMBL" id="KAL1200634.1"/>
    </source>
</evidence>
<dbReference type="InterPro" id="IPR042160">
    <property type="entry name" value="HD-Zip_IV"/>
</dbReference>
<dbReference type="InterPro" id="IPR002913">
    <property type="entry name" value="START_lipid-bd_dom"/>
</dbReference>
<evidence type="ECO:0000256" key="2">
    <source>
        <dbReference type="ARBA" id="ARBA00006789"/>
    </source>
</evidence>
<keyword evidence="6 9" id="KW-0371">Homeobox</keyword>
<keyword evidence="7" id="KW-0804">Transcription</keyword>
<comment type="similarity">
    <text evidence="2">Belongs to the HD-ZIP homeobox family. Class IV subfamily.</text>
</comment>
<keyword evidence="3" id="KW-0805">Transcription regulation</keyword>
<dbReference type="Proteomes" id="UP001558713">
    <property type="component" value="Unassembled WGS sequence"/>
</dbReference>
<organism evidence="14 15">
    <name type="scientific">Cardamine amara subsp. amara</name>
    <dbReference type="NCBI Taxonomy" id="228776"/>
    <lineage>
        <taxon>Eukaryota</taxon>
        <taxon>Viridiplantae</taxon>
        <taxon>Streptophyta</taxon>
        <taxon>Embryophyta</taxon>
        <taxon>Tracheophyta</taxon>
        <taxon>Spermatophyta</taxon>
        <taxon>Magnoliopsida</taxon>
        <taxon>eudicotyledons</taxon>
        <taxon>Gunneridae</taxon>
        <taxon>Pentapetalae</taxon>
        <taxon>rosids</taxon>
        <taxon>malvids</taxon>
        <taxon>Brassicales</taxon>
        <taxon>Brassicaceae</taxon>
        <taxon>Cardamineae</taxon>
        <taxon>Cardamine</taxon>
    </lineage>
</organism>
<name>A0ABD1ABV3_CARAN</name>
<protein>
    <submittedName>
        <fullName evidence="14">Homeobox-leucine zipper protein HDG4</fullName>
    </submittedName>
</protein>
<dbReference type="CDD" id="cd08875">
    <property type="entry name" value="START_ArGLABRA2_like"/>
    <property type="match status" value="1"/>
</dbReference>
<feature type="DNA-binding region" description="Homeobox" evidence="9">
    <location>
        <begin position="86"/>
        <end position="145"/>
    </location>
</feature>
<feature type="domain" description="START" evidence="13">
    <location>
        <begin position="229"/>
        <end position="468"/>
    </location>
</feature>
<dbReference type="SUPFAM" id="SSF55961">
    <property type="entry name" value="Bet v1-like"/>
    <property type="match status" value="2"/>
</dbReference>
<dbReference type="PANTHER" id="PTHR45654">
    <property type="entry name" value="HOMEOBOX-LEUCINE ZIPPER PROTEIN MERISTEM L1"/>
    <property type="match status" value="1"/>
</dbReference>
<dbReference type="SMART" id="SM00389">
    <property type="entry name" value="HOX"/>
    <property type="match status" value="1"/>
</dbReference>
<keyword evidence="5 9" id="KW-0238">DNA-binding</keyword>
<evidence type="ECO:0000256" key="9">
    <source>
        <dbReference type="PROSITE-ProRule" id="PRU00108"/>
    </source>
</evidence>
<evidence type="ECO:0000259" key="13">
    <source>
        <dbReference type="PROSITE" id="PS50848"/>
    </source>
</evidence>
<sequence length="715" mass="80384">MYGDYQVMKSGGEGLNFDNIFGSVSSSPTATFQNPNVKFTSFGNPNFSYIIPKEENEMMSMIEGGSGYDPVEDNAIDLKPPPVKKKRQIYHRHTSHQIQQMEALLNVNPHPDEKQRRRLSKELGLTPLQIKFWFQNRRTLIKAHQDRKENATLKAENDTLKKENHNLHSNLQCLSCSSCRIKLRLENARLRQQLNLLRTSASLMNPPPAQDIVCFFPEINNNDNNMLIAEKEKVIVMDLAVSCVHELVKMCGIDEPLWNKKRLDNESVCLNEEEYKKMFHHNNNGDRFRREASRAKAVVIMNSITLVNTFLDADKWSEMFCSIVSKAKTIQIISSGVSGASGSLLLMYAELQAISPLVPTREAYFLRYVEQNAEEGNWKILDFPIDSFHGSFKPDPDTTADQYRRKPSGCIIQDIPNGYSQVTWIEHVEVEEKHVQHEAVREYVKSGVAFGAERWLAVLQRQCERMASFMATNITDLGVIPSAEAKRNLMMLSQRMVRSFCQNISNYTLSESTKDTLRITTTRKICGGLVTCAVSTTFLPYSHRQVFDLLRDNHQLESLFNGSSFQEVTHIANGPHLGNCISLLQINNVTRNSSHKGELMLQETCIDDSGSLVVYSTVDGGTIQLAMNGEDLSSIPLLPLGFSVVPVNPSESVNSPSCLLTVLVSNVATARENISTVSAINSRIYSTVNRITSALRSSDSSAAERSVVLKQEISW</sequence>
<reference evidence="14 15" key="1">
    <citation type="submission" date="2024-04" db="EMBL/GenBank/DDBJ databases">
        <title>Genome assembly C_amara_ONT_v2.</title>
        <authorList>
            <person name="Yant L."/>
            <person name="Moore C."/>
            <person name="Slenker M."/>
        </authorList>
    </citation>
    <scope>NUCLEOTIDE SEQUENCE [LARGE SCALE GENOMIC DNA]</scope>
    <source>
        <tissue evidence="14">Leaf</tissue>
    </source>
</reference>
<evidence type="ECO:0000256" key="5">
    <source>
        <dbReference type="ARBA" id="ARBA00023125"/>
    </source>
</evidence>
<dbReference type="Gene3D" id="1.10.10.60">
    <property type="entry name" value="Homeodomain-like"/>
    <property type="match status" value="1"/>
</dbReference>
<keyword evidence="4 11" id="KW-0175">Coiled coil</keyword>
<evidence type="ECO:0000256" key="10">
    <source>
        <dbReference type="RuleBase" id="RU000682"/>
    </source>
</evidence>